<feature type="domain" description="Doubled CXXCH motif" evidence="1">
    <location>
        <begin position="42"/>
        <end position="85"/>
    </location>
</feature>
<feature type="domain" description="Doubled CXXCH motif" evidence="1">
    <location>
        <begin position="191"/>
        <end position="225"/>
    </location>
</feature>
<dbReference type="PANTHER" id="PTHR39425:SF1">
    <property type="entry name" value="CYTOCHROME C7-LIKE DOMAIN-CONTAINING PROTEIN"/>
    <property type="match status" value="1"/>
</dbReference>
<dbReference type="PANTHER" id="PTHR39425">
    <property type="entry name" value="LIPOPROTEIN CYTOCHROME C"/>
    <property type="match status" value="1"/>
</dbReference>
<dbReference type="EMBL" id="UOGD01000400">
    <property type="protein sequence ID" value="VAX27986.1"/>
    <property type="molecule type" value="Genomic_DNA"/>
</dbReference>
<evidence type="ECO:0000313" key="2">
    <source>
        <dbReference type="EMBL" id="VAX27986.1"/>
    </source>
</evidence>
<feature type="domain" description="Doubled CXXCH motif" evidence="1">
    <location>
        <begin position="92"/>
        <end position="131"/>
    </location>
</feature>
<dbReference type="Pfam" id="PF09699">
    <property type="entry name" value="Paired_CXXCH_1"/>
    <property type="match status" value="7"/>
</dbReference>
<dbReference type="Gene3D" id="3.90.10.10">
    <property type="entry name" value="Cytochrome C3"/>
    <property type="match status" value="2"/>
</dbReference>
<protein>
    <submittedName>
        <fullName evidence="2">Cytochrome c family protein</fullName>
    </submittedName>
</protein>
<dbReference type="InterPro" id="IPR036280">
    <property type="entry name" value="Multihaem_cyt_sf"/>
</dbReference>
<accession>A0A3B1CBY1</accession>
<sequence>MKLQIILIILFTIIAYPTQAQSEQNCLSAGCHDTFMKAKNIHPAMEDGCESCHDQISQNHPKGKGNEFKLTEDKSELCFDCHDEPDEKLMSHEAFASGECTSCHSPHSSNNPSLLKSENVGELCAECHDVDNKENMVKHGPAVSGQCNVCHEPHQSANTSLLKEEPPQLCFNCHEKNKEMLNLPTVHGAYEGSCTECHNPHNSKYEFLVKEAIPGLCFECHDDMKDEFKSAKSVHKIINQDKSCISCHSPHASKTQTLLVKEGKDLCFTCHNKEYKDDDRTLANIYKIVTESKYPHEAVADGDCTDCHFPHSSDNFYLLNSKFPFGSYAKGADPENFSLCFECHESDALKLEKTTSATNFRNGDINLHYLHISKNKGRNCTLCHNVHGSNNPHIIADKVQFGKWQMPLNYKATENGGSCAPGCHGRLKYIR</sequence>
<reference evidence="2" key="1">
    <citation type="submission" date="2018-06" db="EMBL/GenBank/DDBJ databases">
        <authorList>
            <person name="Zhirakovskaya E."/>
        </authorList>
    </citation>
    <scope>NUCLEOTIDE SEQUENCE</scope>
</reference>
<gene>
    <name evidence="2" type="ORF">MNBD_IGNAVI01-91</name>
</gene>
<dbReference type="SUPFAM" id="SSF48695">
    <property type="entry name" value="Multiheme cytochromes"/>
    <property type="match status" value="2"/>
</dbReference>
<feature type="domain" description="Doubled CXXCH motif" evidence="1">
    <location>
        <begin position="235"/>
        <end position="274"/>
    </location>
</feature>
<dbReference type="NCBIfam" id="TIGR01905">
    <property type="entry name" value="paired_CXXCH_1"/>
    <property type="match status" value="5"/>
</dbReference>
<feature type="domain" description="Doubled CXXCH motif" evidence="1">
    <location>
        <begin position="139"/>
        <end position="178"/>
    </location>
</feature>
<organism evidence="2">
    <name type="scientific">hydrothermal vent metagenome</name>
    <dbReference type="NCBI Taxonomy" id="652676"/>
    <lineage>
        <taxon>unclassified sequences</taxon>
        <taxon>metagenomes</taxon>
        <taxon>ecological metagenomes</taxon>
    </lineage>
</organism>
<feature type="domain" description="Doubled CXXCH motif" evidence="1">
    <location>
        <begin position="296"/>
        <end position="348"/>
    </location>
</feature>
<name>A0A3B1CBY1_9ZZZZ</name>
<dbReference type="Gene3D" id="1.10.720.180">
    <property type="match status" value="1"/>
</dbReference>
<dbReference type="InterPro" id="IPR010177">
    <property type="entry name" value="Paired_CXXCH_1"/>
</dbReference>
<proteinExistence type="predicted"/>
<evidence type="ECO:0000259" key="1">
    <source>
        <dbReference type="Pfam" id="PF09699"/>
    </source>
</evidence>
<dbReference type="AlphaFoldDB" id="A0A3B1CBY1"/>
<dbReference type="Gene3D" id="1.10.1130.10">
    <property type="entry name" value="Flavocytochrome C3, Chain A"/>
    <property type="match status" value="1"/>
</dbReference>
<feature type="domain" description="Doubled CXXCH motif" evidence="1">
    <location>
        <begin position="376"/>
        <end position="398"/>
    </location>
</feature>